<feature type="compositionally biased region" description="Low complexity" evidence="1">
    <location>
        <begin position="19"/>
        <end position="31"/>
    </location>
</feature>
<comment type="caution">
    <text evidence="2">The sequence shown here is derived from an EMBL/GenBank/DDBJ whole genome shotgun (WGS) entry which is preliminary data.</text>
</comment>
<evidence type="ECO:0000313" key="2">
    <source>
        <dbReference type="EMBL" id="CCH20887.1"/>
    </source>
</evidence>
<name>I0LAP0_9ACTN</name>
<protein>
    <submittedName>
        <fullName evidence="2">Uncharacterized protein</fullName>
    </submittedName>
</protein>
<sequence>MLPSGSLQVRVYRRRRPNQRQAALPRRSSSKSPERPSRLSCEAGPEPADATLLLGLGRLGNSPLGGHDDSMRLLVLGGTWFVGHAIVTAAESAGWVTTFNRGTSNPFPAAVFL</sequence>
<organism evidence="2 3">
    <name type="scientific">Micromonospora lupini str. Lupac 08</name>
    <dbReference type="NCBI Taxonomy" id="1150864"/>
    <lineage>
        <taxon>Bacteria</taxon>
        <taxon>Bacillati</taxon>
        <taxon>Actinomycetota</taxon>
        <taxon>Actinomycetes</taxon>
        <taxon>Micromonosporales</taxon>
        <taxon>Micromonosporaceae</taxon>
        <taxon>Micromonospora</taxon>
    </lineage>
</organism>
<reference evidence="3" key="1">
    <citation type="journal article" date="2012" name="J. Bacteriol.">
        <title>Genome Sequence of Micromonospora lupini Lupac 08, Isolated from Root Nodules of Lupinus angustifolius.</title>
        <authorList>
            <person name="Alonso-Vega P."/>
            <person name="Normand P."/>
            <person name="Bacigalupe R."/>
            <person name="Pujic P."/>
            <person name="Lajus A."/>
            <person name="Vallenet D."/>
            <person name="Carro L."/>
            <person name="Coll P."/>
            <person name="Trujillo M.E."/>
        </authorList>
    </citation>
    <scope>NUCLEOTIDE SEQUENCE [LARGE SCALE GENOMIC DNA]</scope>
    <source>
        <strain evidence="3">Lupac 08</strain>
    </source>
</reference>
<accession>I0LAP0</accession>
<dbReference type="AlphaFoldDB" id="I0LAP0"/>
<keyword evidence="3" id="KW-1185">Reference proteome</keyword>
<dbReference type="STRING" id="1150864.MILUP08_45780"/>
<gene>
    <name evidence="2" type="ORF">MILUP08_45780</name>
</gene>
<evidence type="ECO:0000256" key="1">
    <source>
        <dbReference type="SAM" id="MobiDB-lite"/>
    </source>
</evidence>
<evidence type="ECO:0000313" key="3">
    <source>
        <dbReference type="Proteomes" id="UP000003448"/>
    </source>
</evidence>
<proteinExistence type="predicted"/>
<dbReference type="Proteomes" id="UP000003448">
    <property type="component" value="Unassembled WGS sequence"/>
</dbReference>
<feature type="region of interest" description="Disordered" evidence="1">
    <location>
        <begin position="1"/>
        <end position="45"/>
    </location>
</feature>
<dbReference type="EMBL" id="CAIE01000039">
    <property type="protein sequence ID" value="CCH20887.1"/>
    <property type="molecule type" value="Genomic_DNA"/>
</dbReference>